<feature type="repeat" description="TPR" evidence="5">
    <location>
        <begin position="162"/>
        <end position="195"/>
    </location>
</feature>
<dbReference type="Proteomes" id="UP000254069">
    <property type="component" value="Unassembled WGS sequence"/>
</dbReference>
<accession>A0A379ZU30</accession>
<evidence type="ECO:0000313" key="9">
    <source>
        <dbReference type="EMBL" id="SUI68225.1"/>
    </source>
</evidence>
<dbReference type="PANTHER" id="PTHR47870">
    <property type="entry name" value="CYTOCHROME C-TYPE BIOGENESIS PROTEIN CCMH"/>
    <property type="match status" value="1"/>
</dbReference>
<dbReference type="InterPro" id="IPR056413">
    <property type="entry name" value="TPR_CcmH_CycH"/>
</dbReference>
<dbReference type="NCBIfam" id="TIGR03142">
    <property type="entry name" value="cytochro_ccmI"/>
    <property type="match status" value="1"/>
</dbReference>
<dbReference type="EMBL" id="UGYO01000001">
    <property type="protein sequence ID" value="SUI68225.1"/>
    <property type="molecule type" value="Genomic_DNA"/>
</dbReference>
<evidence type="ECO:0000256" key="3">
    <source>
        <dbReference type="ARBA" id="ARBA00022748"/>
    </source>
</evidence>
<dbReference type="RefSeq" id="WP_109248979.1">
    <property type="nucleotide sequence ID" value="NZ_AP024609.1"/>
</dbReference>
<dbReference type="InterPro" id="IPR011990">
    <property type="entry name" value="TPR-like_helical_dom_sf"/>
</dbReference>
<feature type="domain" description="Cytochrome c-type biogenesis protein H Ig-like" evidence="7">
    <location>
        <begin position="308"/>
        <end position="409"/>
    </location>
</feature>
<dbReference type="PANTHER" id="PTHR47870:SF4">
    <property type="entry name" value="CYTOCHROME C-TYPE BIOGENESIS PROTEIN CYCH"/>
    <property type="match status" value="1"/>
</dbReference>
<evidence type="ECO:0000259" key="8">
    <source>
        <dbReference type="Pfam" id="PF23914"/>
    </source>
</evidence>
<dbReference type="Pfam" id="PF23914">
    <property type="entry name" value="TPR_CcmH_CycH"/>
    <property type="match status" value="1"/>
</dbReference>
<organism evidence="9 10">
    <name type="scientific">Shewanella algae</name>
    <dbReference type="NCBI Taxonomy" id="38313"/>
    <lineage>
        <taxon>Bacteria</taxon>
        <taxon>Pseudomonadati</taxon>
        <taxon>Pseudomonadota</taxon>
        <taxon>Gammaproteobacteria</taxon>
        <taxon>Alteromonadales</taxon>
        <taxon>Shewanellaceae</taxon>
        <taxon>Shewanella</taxon>
    </lineage>
</organism>
<keyword evidence="6" id="KW-0812">Transmembrane</keyword>
<dbReference type="GO" id="GO:0005886">
    <property type="term" value="C:plasma membrane"/>
    <property type="evidence" value="ECO:0007669"/>
    <property type="project" value="TreeGrafter"/>
</dbReference>
<dbReference type="SUPFAM" id="SSF48452">
    <property type="entry name" value="TPR-like"/>
    <property type="match status" value="1"/>
</dbReference>
<name>A0A379ZU30_9GAMM</name>
<keyword evidence="2" id="KW-0677">Repeat</keyword>
<dbReference type="InterPro" id="IPR019734">
    <property type="entry name" value="TPR_rpt"/>
</dbReference>
<dbReference type="PROSITE" id="PS50005">
    <property type="entry name" value="TPR"/>
    <property type="match status" value="1"/>
</dbReference>
<comment type="subcellular location">
    <subcellularLocation>
        <location evidence="1">Cell envelope</location>
    </subcellularLocation>
</comment>
<evidence type="ECO:0000256" key="1">
    <source>
        <dbReference type="ARBA" id="ARBA00004196"/>
    </source>
</evidence>
<keyword evidence="10" id="KW-1185">Reference proteome</keyword>
<dbReference type="PROSITE" id="PS50293">
    <property type="entry name" value="TPR_REGION"/>
    <property type="match status" value="1"/>
</dbReference>
<evidence type="ECO:0000256" key="6">
    <source>
        <dbReference type="SAM" id="Phobius"/>
    </source>
</evidence>
<keyword evidence="6" id="KW-1133">Transmembrane helix</keyword>
<dbReference type="Pfam" id="PF23892">
    <property type="entry name" value="Ig_CycH"/>
    <property type="match status" value="1"/>
</dbReference>
<keyword evidence="6" id="KW-0472">Membrane</keyword>
<dbReference type="KEGG" id="salg:BS332_05860"/>
<dbReference type="GO" id="GO:0017004">
    <property type="term" value="P:cytochrome complex assembly"/>
    <property type="evidence" value="ECO:0007669"/>
    <property type="project" value="UniProtKB-KW"/>
</dbReference>
<dbReference type="SMART" id="SM00028">
    <property type="entry name" value="TPR"/>
    <property type="match status" value="2"/>
</dbReference>
<reference evidence="9 10" key="1">
    <citation type="submission" date="2018-06" db="EMBL/GenBank/DDBJ databases">
        <authorList>
            <consortium name="Pathogen Informatics"/>
            <person name="Doyle S."/>
        </authorList>
    </citation>
    <scope>NUCLEOTIDE SEQUENCE [LARGE SCALE GENOMIC DNA]</scope>
    <source>
        <strain evidence="9 10">NCTC10738</strain>
    </source>
</reference>
<dbReference type="InterPro" id="IPR051263">
    <property type="entry name" value="C-type_cytochrome_biogenesis"/>
</dbReference>
<feature type="domain" description="Cytochrome c-type biogenesis protein H TPR" evidence="8">
    <location>
        <begin position="151"/>
        <end position="261"/>
    </location>
</feature>
<evidence type="ECO:0000256" key="2">
    <source>
        <dbReference type="ARBA" id="ARBA00022737"/>
    </source>
</evidence>
<feature type="transmembrane region" description="Helical" evidence="6">
    <location>
        <begin position="6"/>
        <end position="24"/>
    </location>
</feature>
<dbReference type="InterPro" id="IPR056412">
    <property type="entry name" value="Ig_CycH"/>
</dbReference>
<keyword evidence="3" id="KW-0201">Cytochrome c-type biogenesis</keyword>
<dbReference type="GO" id="GO:0030313">
    <property type="term" value="C:cell envelope"/>
    <property type="evidence" value="ECO:0007669"/>
    <property type="project" value="UniProtKB-SubCell"/>
</dbReference>
<dbReference type="AlphaFoldDB" id="A0A379ZU30"/>
<keyword evidence="4 5" id="KW-0802">TPR repeat</keyword>
<evidence type="ECO:0000259" key="7">
    <source>
        <dbReference type="Pfam" id="PF23892"/>
    </source>
</evidence>
<dbReference type="Gene3D" id="1.25.40.10">
    <property type="entry name" value="Tetratricopeptide repeat domain"/>
    <property type="match status" value="1"/>
</dbReference>
<gene>
    <name evidence="9" type="primary">nrfG_2</name>
    <name evidence="9" type="ORF">NCTC10738_01955</name>
</gene>
<protein>
    <submittedName>
        <fullName evidence="9">Formate-dependent nitrite reductase complex subunit nrfG</fullName>
    </submittedName>
</protein>
<dbReference type="InterPro" id="IPR017560">
    <property type="entry name" value="Cyt_c_biogenesis_CcmI"/>
</dbReference>
<sequence length="417" mass="45304">MTTFWIFIAIVVLVSLGLIWLPHFRQQKLLKAEESGVRKQTNLELFNERLAILEKERQEELLDQDEFESLKKELEVSLLQDIKQGADESLDSQAKPKGLLWPSLMSVVLLAVAGYSYQQLGAYQNIDSPQPENPHAGMSTEQIMMQRVQMMESAVQQEPENSQAWFSLGHAYISAGQYDQAVAAFDKVIELVGVHAELLGPKATALYYKAGQQMIPVVQSLIDQALKLDPQDPSTLLLVGMDAFFTADYNKAIGAWQTILDSDRADVDRAALINAIDSAKMRMQAEGGATMPNDEAHKGLKAATAKTVTLNVSIAPELAAKVSNTDMLFIFARATEGPKVPLAATKVSAKSLPVTVTLDDSTNMGGNVKLSDATDVEVIAVLSKHGSVKPQPGDLQGKLASIKVGASGELVLDTEVQ</sequence>
<proteinExistence type="predicted"/>
<evidence type="ECO:0000313" key="10">
    <source>
        <dbReference type="Proteomes" id="UP000254069"/>
    </source>
</evidence>
<evidence type="ECO:0000256" key="4">
    <source>
        <dbReference type="ARBA" id="ARBA00022803"/>
    </source>
</evidence>
<evidence type="ECO:0000256" key="5">
    <source>
        <dbReference type="PROSITE-ProRule" id="PRU00339"/>
    </source>
</evidence>